<organism evidence="1">
    <name type="scientific">Cuerna arida</name>
    <dbReference type="NCBI Taxonomy" id="1464854"/>
    <lineage>
        <taxon>Eukaryota</taxon>
        <taxon>Metazoa</taxon>
        <taxon>Ecdysozoa</taxon>
        <taxon>Arthropoda</taxon>
        <taxon>Hexapoda</taxon>
        <taxon>Insecta</taxon>
        <taxon>Pterygota</taxon>
        <taxon>Neoptera</taxon>
        <taxon>Paraneoptera</taxon>
        <taxon>Hemiptera</taxon>
        <taxon>Auchenorrhyncha</taxon>
        <taxon>Membracoidea</taxon>
        <taxon>Cicadellidae</taxon>
        <taxon>Cicadellinae</taxon>
        <taxon>Proconiini</taxon>
        <taxon>Cuerna</taxon>
    </lineage>
</organism>
<dbReference type="AlphaFoldDB" id="A0A1B6FX41"/>
<reference evidence="1" key="1">
    <citation type="submission" date="2015-11" db="EMBL/GenBank/DDBJ databases">
        <title>De novo transcriptome assembly of four potential Pierce s Disease insect vectors from Arizona vineyards.</title>
        <authorList>
            <person name="Tassone E.E."/>
        </authorList>
    </citation>
    <scope>NUCLEOTIDE SEQUENCE</scope>
</reference>
<protein>
    <submittedName>
        <fullName evidence="1">Uncharacterized protein</fullName>
    </submittedName>
</protein>
<accession>A0A1B6FX41</accession>
<feature type="non-terminal residue" evidence="1">
    <location>
        <position position="157"/>
    </location>
</feature>
<proteinExistence type="predicted"/>
<sequence length="157" mass="17163">MTHAPVNNNVNISRVSVDSVAVVHPLNDVPGLVENSLRDVVPADSDDLLLYFDLPKEGSRETAVPLGLYGIDVVEESWLTLNPHMVVMITRQQSEGQSSVVLEEDVTRQLRVGQPLFYLAVLLQLPPALLLLADEADGMVALESSHHSSFITTALRL</sequence>
<dbReference type="EMBL" id="GECZ01015004">
    <property type="protein sequence ID" value="JAS54765.1"/>
    <property type="molecule type" value="Transcribed_RNA"/>
</dbReference>
<name>A0A1B6FX41_9HEMI</name>
<gene>
    <name evidence="1" type="ORF">g.17740</name>
</gene>
<evidence type="ECO:0000313" key="1">
    <source>
        <dbReference type="EMBL" id="JAS54765.1"/>
    </source>
</evidence>